<sequence>MHIAVLSAVERKQGLLINATLVENNIDRPTVLLRKETRLHDQPIPFVEHVDLVISWLGQHSPYVQRACYSVR</sequence>
<organism evidence="1 2">
    <name type="scientific">Aspergillus phoenicis ATCC 13157</name>
    <dbReference type="NCBI Taxonomy" id="1353007"/>
    <lineage>
        <taxon>Eukaryota</taxon>
        <taxon>Fungi</taxon>
        <taxon>Dikarya</taxon>
        <taxon>Ascomycota</taxon>
        <taxon>Pezizomycotina</taxon>
        <taxon>Eurotiomycetes</taxon>
        <taxon>Eurotiomycetidae</taxon>
        <taxon>Eurotiales</taxon>
        <taxon>Aspergillaceae</taxon>
        <taxon>Aspergillus</taxon>
    </lineage>
</organism>
<evidence type="ECO:0000313" key="1">
    <source>
        <dbReference type="EMBL" id="RDK37476.1"/>
    </source>
</evidence>
<keyword evidence="2" id="KW-1185">Reference proteome</keyword>
<proteinExistence type="predicted"/>
<accession>A0A370P6H6</accession>
<evidence type="ECO:0000313" key="2">
    <source>
        <dbReference type="Proteomes" id="UP000254937"/>
    </source>
</evidence>
<reference evidence="1 2" key="1">
    <citation type="submission" date="2018-07" db="EMBL/GenBank/DDBJ databases">
        <title>Section-level genome sequencing of Aspergillus section Nigri to investigate inter- and intra-species variation.</title>
        <authorList>
            <consortium name="DOE Joint Genome Institute"/>
            <person name="Vesth T.C."/>
            <person name="Nybo J.L."/>
            <person name="Theobald S."/>
            <person name="Frisvad J.C."/>
            <person name="Larsen T.O."/>
            <person name="Nielsen K.F."/>
            <person name="Hoof J.B."/>
            <person name="Brandl J."/>
            <person name="Salamov A."/>
            <person name="Riley R."/>
            <person name="Gladden J.M."/>
            <person name="Phatale P."/>
            <person name="Nielsen M.T."/>
            <person name="Lyhne E.K."/>
            <person name="Kogle M.E."/>
            <person name="Strasser K."/>
            <person name="McDonnell E."/>
            <person name="Barry K."/>
            <person name="Clum A."/>
            <person name="Chen C."/>
            <person name="Nolan M."/>
            <person name="Sandor L."/>
            <person name="Kuo A."/>
            <person name="Lipzen A."/>
            <person name="Hainaut M."/>
            <person name="Drula E."/>
            <person name="Tsang A."/>
            <person name="Magnuson J.K."/>
            <person name="Henrissat B."/>
            <person name="Wiebenga A."/>
            <person name="Simmons B.A."/>
            <person name="Makela M.R."/>
            <person name="De vries R.P."/>
            <person name="Grigoriev I.V."/>
            <person name="Mortensen U.H."/>
            <person name="Baker S.E."/>
            <person name="Andersen M.R."/>
        </authorList>
    </citation>
    <scope>NUCLEOTIDE SEQUENCE [LARGE SCALE GENOMIC DNA]</scope>
    <source>
        <strain evidence="1 2">ATCC 13157</strain>
    </source>
</reference>
<gene>
    <name evidence="1" type="ORF">M752DRAFT_279725</name>
</gene>
<dbReference type="Proteomes" id="UP000254937">
    <property type="component" value="Unassembled WGS sequence"/>
</dbReference>
<protein>
    <submittedName>
        <fullName evidence="1">Uncharacterized protein</fullName>
    </submittedName>
</protein>
<dbReference type="AlphaFoldDB" id="A0A370P6H6"/>
<name>A0A370P6H6_ASPPH</name>
<dbReference type="EMBL" id="KZ851871">
    <property type="protein sequence ID" value="RDK37476.1"/>
    <property type="molecule type" value="Genomic_DNA"/>
</dbReference>